<dbReference type="InterPro" id="IPR010255">
    <property type="entry name" value="Haem_peroxidase_sf"/>
</dbReference>
<dbReference type="AlphaFoldDB" id="A0A7R9BQ92"/>
<dbReference type="Proteomes" id="UP000678499">
    <property type="component" value="Unassembled WGS sequence"/>
</dbReference>
<evidence type="ECO:0000313" key="2">
    <source>
        <dbReference type="EMBL" id="CAD7279513.1"/>
    </source>
</evidence>
<dbReference type="GO" id="GO:0004601">
    <property type="term" value="F:peroxidase activity"/>
    <property type="evidence" value="ECO:0007669"/>
    <property type="project" value="UniProtKB-KW"/>
</dbReference>
<dbReference type="SUPFAM" id="SSF48113">
    <property type="entry name" value="Heme-dependent peroxidases"/>
    <property type="match status" value="1"/>
</dbReference>
<dbReference type="PANTHER" id="PTHR11475">
    <property type="entry name" value="OXIDASE/PEROXIDASE"/>
    <property type="match status" value="1"/>
</dbReference>
<evidence type="ECO:0000313" key="3">
    <source>
        <dbReference type="Proteomes" id="UP000678499"/>
    </source>
</evidence>
<name>A0A7R9BQ92_9CRUS</name>
<protein>
    <recommendedName>
        <fullName evidence="4">Peroxidase</fullName>
    </recommendedName>
</protein>
<dbReference type="EMBL" id="CAJPEX010001671">
    <property type="protein sequence ID" value="CAG0919665.1"/>
    <property type="molecule type" value="Genomic_DNA"/>
</dbReference>
<feature type="non-terminal residue" evidence="2">
    <location>
        <position position="1"/>
    </location>
</feature>
<evidence type="ECO:0000256" key="1">
    <source>
        <dbReference type="ARBA" id="ARBA00022559"/>
    </source>
</evidence>
<dbReference type="InterPro" id="IPR037120">
    <property type="entry name" value="Haem_peroxidase_sf_animal"/>
</dbReference>
<dbReference type="PROSITE" id="PS50292">
    <property type="entry name" value="PEROXIDASE_3"/>
    <property type="match status" value="1"/>
</dbReference>
<dbReference type="GO" id="GO:0020037">
    <property type="term" value="F:heme binding"/>
    <property type="evidence" value="ECO:0007669"/>
    <property type="project" value="InterPro"/>
</dbReference>
<dbReference type="InterPro" id="IPR019791">
    <property type="entry name" value="Haem_peroxidase_animal"/>
</dbReference>
<evidence type="ECO:0008006" key="4">
    <source>
        <dbReference type="Google" id="ProtNLM"/>
    </source>
</evidence>
<dbReference type="PANTHER" id="PTHR11475:SF141">
    <property type="entry name" value="CARDINAL"/>
    <property type="match status" value="1"/>
</dbReference>
<organism evidence="2">
    <name type="scientific">Notodromas monacha</name>
    <dbReference type="NCBI Taxonomy" id="399045"/>
    <lineage>
        <taxon>Eukaryota</taxon>
        <taxon>Metazoa</taxon>
        <taxon>Ecdysozoa</taxon>
        <taxon>Arthropoda</taxon>
        <taxon>Crustacea</taxon>
        <taxon>Oligostraca</taxon>
        <taxon>Ostracoda</taxon>
        <taxon>Podocopa</taxon>
        <taxon>Podocopida</taxon>
        <taxon>Cypridocopina</taxon>
        <taxon>Cypridoidea</taxon>
        <taxon>Cyprididae</taxon>
        <taxon>Notodromas</taxon>
    </lineage>
</organism>
<accession>A0A7R9BQ92</accession>
<dbReference type="Pfam" id="PF03098">
    <property type="entry name" value="An_peroxidase"/>
    <property type="match status" value="1"/>
</dbReference>
<dbReference type="Gene3D" id="1.10.640.10">
    <property type="entry name" value="Haem peroxidase domain superfamily, animal type"/>
    <property type="match status" value="1"/>
</dbReference>
<dbReference type="OrthoDB" id="6422248at2759"/>
<keyword evidence="1" id="KW-0575">Peroxidase</keyword>
<proteinExistence type="predicted"/>
<sequence>MWGASRTGYRRSLPPAYEDGVSAVRAKASDGSALPLPRLVSRVVHGTDYREETGVNMLFVIWGQFVDHDMEFSVNMPAGIDCCNGTTMNPECIPLYIPPGDHFYDEKNITCLTLVRDTVAPQDKLGPRAQLNGNTGFIDGSLIYGSTDADAKLVRGNGKRGKLEVMKMSDGRHMLPVKSRKACSVAMKPSPVKRCPFGAGTF</sequence>
<dbReference type="GO" id="GO:0006979">
    <property type="term" value="P:response to oxidative stress"/>
    <property type="evidence" value="ECO:0007669"/>
    <property type="project" value="InterPro"/>
</dbReference>
<keyword evidence="1" id="KW-0560">Oxidoreductase</keyword>
<keyword evidence="3" id="KW-1185">Reference proteome</keyword>
<dbReference type="PRINTS" id="PR00457">
    <property type="entry name" value="ANPEROXIDASE"/>
</dbReference>
<gene>
    <name evidence="2" type="ORF">NMOB1V02_LOCUS7185</name>
</gene>
<reference evidence="2" key="1">
    <citation type="submission" date="2020-11" db="EMBL/GenBank/DDBJ databases">
        <authorList>
            <person name="Tran Van P."/>
        </authorList>
    </citation>
    <scope>NUCLEOTIDE SEQUENCE</scope>
</reference>
<dbReference type="EMBL" id="OA883708">
    <property type="protein sequence ID" value="CAD7279513.1"/>
    <property type="molecule type" value="Genomic_DNA"/>
</dbReference>